<dbReference type="Pfam" id="PF06886">
    <property type="entry name" value="TPX2"/>
    <property type="match status" value="1"/>
</dbReference>
<dbReference type="PANTHER" id="PTHR47067">
    <property type="entry name" value="TPX2 (TARGETING PROTEIN FOR XKLP2) PROTEIN FAMILY-RELATED"/>
    <property type="match status" value="1"/>
</dbReference>
<evidence type="ECO:0000313" key="9">
    <source>
        <dbReference type="EMBL" id="EEF35423.1"/>
    </source>
</evidence>
<feature type="compositionally biased region" description="Polar residues" evidence="7">
    <location>
        <begin position="323"/>
        <end position="342"/>
    </location>
</feature>
<feature type="region of interest" description="Disordered" evidence="7">
    <location>
        <begin position="247"/>
        <end position="302"/>
    </location>
</feature>
<feature type="coiled-coil region" evidence="6">
    <location>
        <begin position="411"/>
        <end position="453"/>
    </location>
</feature>
<protein>
    <recommendedName>
        <fullName evidence="8">TPX2 C-terminal domain-containing protein</fullName>
    </recommendedName>
</protein>
<dbReference type="EMBL" id="EQ974021">
    <property type="protein sequence ID" value="EEF35423.1"/>
    <property type="molecule type" value="Genomic_DNA"/>
</dbReference>
<evidence type="ECO:0000256" key="3">
    <source>
        <dbReference type="ARBA" id="ARBA00022490"/>
    </source>
</evidence>
<evidence type="ECO:0000256" key="7">
    <source>
        <dbReference type="SAM" id="MobiDB-lite"/>
    </source>
</evidence>
<organism evidence="9 10">
    <name type="scientific">Ricinus communis</name>
    <name type="common">Castor bean</name>
    <dbReference type="NCBI Taxonomy" id="3988"/>
    <lineage>
        <taxon>Eukaryota</taxon>
        <taxon>Viridiplantae</taxon>
        <taxon>Streptophyta</taxon>
        <taxon>Embryophyta</taxon>
        <taxon>Tracheophyta</taxon>
        <taxon>Spermatophyta</taxon>
        <taxon>Magnoliopsida</taxon>
        <taxon>eudicotyledons</taxon>
        <taxon>Gunneridae</taxon>
        <taxon>Pentapetalae</taxon>
        <taxon>rosids</taxon>
        <taxon>fabids</taxon>
        <taxon>Malpighiales</taxon>
        <taxon>Euphorbiaceae</taxon>
        <taxon>Acalyphoideae</taxon>
        <taxon>Acalypheae</taxon>
        <taxon>Ricinus</taxon>
    </lineage>
</organism>
<comment type="subcellular location">
    <subcellularLocation>
        <location evidence="1">Cytoplasm</location>
        <location evidence="1">Cytoskeleton</location>
    </subcellularLocation>
</comment>
<keyword evidence="5" id="KW-0206">Cytoskeleton</keyword>
<feature type="compositionally biased region" description="Polar residues" evidence="7">
    <location>
        <begin position="482"/>
        <end position="511"/>
    </location>
</feature>
<dbReference type="GO" id="GO:0005874">
    <property type="term" value="C:microtubule"/>
    <property type="evidence" value="ECO:0007669"/>
    <property type="project" value="UniProtKB-KW"/>
</dbReference>
<accession>B9SLR7</accession>
<dbReference type="FunCoup" id="B9SLR7">
    <property type="interactions" value="211"/>
</dbReference>
<feature type="compositionally biased region" description="Basic residues" evidence="7">
    <location>
        <begin position="285"/>
        <end position="294"/>
    </location>
</feature>
<keyword evidence="10" id="KW-1185">Reference proteome</keyword>
<evidence type="ECO:0000256" key="2">
    <source>
        <dbReference type="ARBA" id="ARBA00005885"/>
    </source>
</evidence>
<evidence type="ECO:0000259" key="8">
    <source>
        <dbReference type="Pfam" id="PF06886"/>
    </source>
</evidence>
<dbReference type="Proteomes" id="UP000008311">
    <property type="component" value="Unassembled WGS sequence"/>
</dbReference>
<keyword evidence="6" id="KW-0175">Coiled coil</keyword>
<evidence type="ECO:0000313" key="10">
    <source>
        <dbReference type="Proteomes" id="UP000008311"/>
    </source>
</evidence>
<dbReference type="AlphaFoldDB" id="B9SLR7"/>
<dbReference type="PANTHER" id="PTHR47067:SF7">
    <property type="entry name" value="TPX2 (TARGETING PROTEIN FOR XKLP2) PROTEIN FAMILY"/>
    <property type="match status" value="1"/>
</dbReference>
<gene>
    <name evidence="9" type="ORF">RCOM_0530870</name>
</gene>
<comment type="similarity">
    <text evidence="2">Belongs to the TPX2 family.</text>
</comment>
<dbReference type="eggNOG" id="ENOG502QUCW">
    <property type="taxonomic scope" value="Eukaryota"/>
</dbReference>
<dbReference type="InterPro" id="IPR044216">
    <property type="entry name" value="WDL7"/>
</dbReference>
<dbReference type="STRING" id="3988.B9SLR7"/>
<keyword evidence="4" id="KW-0493">Microtubule</keyword>
<feature type="compositionally biased region" description="Polar residues" evidence="7">
    <location>
        <begin position="533"/>
        <end position="543"/>
    </location>
</feature>
<feature type="domain" description="TPX2 C-terminal" evidence="8">
    <location>
        <begin position="406"/>
        <end position="478"/>
    </location>
</feature>
<evidence type="ECO:0000256" key="6">
    <source>
        <dbReference type="SAM" id="Coils"/>
    </source>
</evidence>
<evidence type="ECO:0000256" key="4">
    <source>
        <dbReference type="ARBA" id="ARBA00022701"/>
    </source>
</evidence>
<feature type="region of interest" description="Disordered" evidence="7">
    <location>
        <begin position="323"/>
        <end position="372"/>
    </location>
</feature>
<evidence type="ECO:0000256" key="5">
    <source>
        <dbReference type="ARBA" id="ARBA00023212"/>
    </source>
</evidence>
<dbReference type="InterPro" id="IPR027329">
    <property type="entry name" value="TPX2_C"/>
</dbReference>
<keyword evidence="3" id="KW-0963">Cytoplasm</keyword>
<evidence type="ECO:0000256" key="1">
    <source>
        <dbReference type="ARBA" id="ARBA00004245"/>
    </source>
</evidence>
<dbReference type="InParanoid" id="B9SLR7"/>
<name>B9SLR7_RICCO</name>
<proteinExistence type="inferred from homology"/>
<sequence length="543" mass="60713">MGEPTCLMQQQPFSYAAGIPNQSNEDNPIHTLGQSISFGRFMSESLAWEKWSSFSHNRYVEEAERFSRPGSVAQKKAFFEAHYKNLAARKAAALLEQANVTANNQVPQPEQKSEVQDSVTQDAKLDLDKPEAGLVANDNGPNLHAEIEISQSRKVEEVDPSTEKQAAVEDCLKVELLTQIGVADKEEEVKETELSGTKLMEKPLLKNSNDIPPLTLPLSQDFISKEDNPVPMSKKKAAVSSSLISGRASKLPCSPAKPAASPFHARKENNATPISKKYPIESKDRKKATPRSTHKSMNFTPVREINKITSRIIRKIDNSRVSSSYKVSKDCSTPLRTPTTASMLKESKHPLATPQSENRRATTPLHPSASANKTVRSKWHFLPTDCSKFVSACRNKSQSPNLSTPFNLRTEERAARRKERLEEKFNANQKEKVQLQATLKEKAETEIKKLRQTLCFKARPLPKFYKDRTTTKHHIEKVPLTQPESPNKGSTPIRSMVQTTAQPSHKNNGTKQIIGKKIDNPRSLASRLKSITHENTSPNIQQE</sequence>
<feature type="region of interest" description="Disordered" evidence="7">
    <location>
        <begin position="470"/>
        <end position="543"/>
    </location>
</feature>
<reference evidence="10" key="1">
    <citation type="journal article" date="2010" name="Nat. Biotechnol.">
        <title>Draft genome sequence of the oilseed species Ricinus communis.</title>
        <authorList>
            <person name="Chan A.P."/>
            <person name="Crabtree J."/>
            <person name="Zhao Q."/>
            <person name="Lorenzi H."/>
            <person name="Orvis J."/>
            <person name="Puiu D."/>
            <person name="Melake-Berhan A."/>
            <person name="Jones K.M."/>
            <person name="Redman J."/>
            <person name="Chen G."/>
            <person name="Cahoon E.B."/>
            <person name="Gedil M."/>
            <person name="Stanke M."/>
            <person name="Haas B.J."/>
            <person name="Wortman J.R."/>
            <person name="Fraser-Liggett C.M."/>
            <person name="Ravel J."/>
            <person name="Rabinowicz P.D."/>
        </authorList>
    </citation>
    <scope>NUCLEOTIDE SEQUENCE [LARGE SCALE GENOMIC DNA]</scope>
    <source>
        <strain evidence="10">cv. Hale</strain>
    </source>
</reference>